<sequence length="191" mass="19744">MTTAKPFKLLLVLAALALSACTVSSPENGGPSGASSASVTRARAERNQDDSVGRAVLGSLRQSDAAAFKGVSVLAWDGAILLAGAVAKPEHRRRAEQLAKAVDGVRTVHNDLVLDENPAAAAFVPDIAREQRIYAGLLGEAKVSGAYVVRMVDGVATLLGSARSADDVAAAMDFARDADGVKWVVNHVAVK</sequence>
<organism evidence="4 5">
    <name type="scientific">Paramagnetospirillum kuznetsovii</name>
    <dbReference type="NCBI Taxonomy" id="2053833"/>
    <lineage>
        <taxon>Bacteria</taxon>
        <taxon>Pseudomonadati</taxon>
        <taxon>Pseudomonadota</taxon>
        <taxon>Alphaproteobacteria</taxon>
        <taxon>Rhodospirillales</taxon>
        <taxon>Magnetospirillaceae</taxon>
        <taxon>Paramagnetospirillum</taxon>
    </lineage>
</organism>
<dbReference type="RefSeq" id="WP_112145068.1">
    <property type="nucleotide sequence ID" value="NZ_PGTO01000008.1"/>
</dbReference>
<keyword evidence="2" id="KW-0732">Signal</keyword>
<dbReference type="PANTHER" id="PTHR34606:SF15">
    <property type="entry name" value="BON DOMAIN-CONTAINING PROTEIN"/>
    <property type="match status" value="1"/>
</dbReference>
<feature type="domain" description="BON" evidence="3">
    <location>
        <begin position="125"/>
        <end position="191"/>
    </location>
</feature>
<feature type="compositionally biased region" description="Polar residues" evidence="1">
    <location>
        <begin position="24"/>
        <end position="39"/>
    </location>
</feature>
<dbReference type="Gene3D" id="3.30.1340.30">
    <property type="match status" value="1"/>
</dbReference>
<dbReference type="InterPro" id="IPR007055">
    <property type="entry name" value="BON_dom"/>
</dbReference>
<reference evidence="4 5" key="1">
    <citation type="submission" date="2017-11" db="EMBL/GenBank/DDBJ databases">
        <title>Draft genome sequence of magnetotactic bacterium Magnetospirillum kuznetsovii LBB-42.</title>
        <authorList>
            <person name="Grouzdev D.S."/>
            <person name="Rysina M.S."/>
            <person name="Baslerov R.V."/>
            <person name="Koziaeva V."/>
        </authorList>
    </citation>
    <scope>NUCLEOTIDE SEQUENCE [LARGE SCALE GENOMIC DNA]</scope>
    <source>
        <strain evidence="4 5">LBB-42</strain>
    </source>
</reference>
<proteinExistence type="predicted"/>
<gene>
    <name evidence="4" type="ORF">CU669_12285</name>
</gene>
<evidence type="ECO:0000256" key="1">
    <source>
        <dbReference type="SAM" id="MobiDB-lite"/>
    </source>
</evidence>
<evidence type="ECO:0000256" key="2">
    <source>
        <dbReference type="SAM" id="SignalP"/>
    </source>
</evidence>
<dbReference type="Pfam" id="PF04972">
    <property type="entry name" value="BON"/>
    <property type="match status" value="2"/>
</dbReference>
<dbReference type="Proteomes" id="UP000251075">
    <property type="component" value="Unassembled WGS sequence"/>
</dbReference>
<dbReference type="OrthoDB" id="7349765at2"/>
<evidence type="ECO:0000313" key="5">
    <source>
        <dbReference type="Proteomes" id="UP000251075"/>
    </source>
</evidence>
<evidence type="ECO:0000259" key="3">
    <source>
        <dbReference type="PROSITE" id="PS50914"/>
    </source>
</evidence>
<keyword evidence="5" id="KW-1185">Reference proteome</keyword>
<protein>
    <recommendedName>
        <fullName evidence="3">BON domain-containing protein</fullName>
    </recommendedName>
</protein>
<feature type="region of interest" description="Disordered" evidence="1">
    <location>
        <begin position="24"/>
        <end position="47"/>
    </location>
</feature>
<dbReference type="InterPro" id="IPR051686">
    <property type="entry name" value="Lipoprotein_DolP"/>
</dbReference>
<dbReference type="PROSITE" id="PS51257">
    <property type="entry name" value="PROKAR_LIPOPROTEIN"/>
    <property type="match status" value="1"/>
</dbReference>
<dbReference type="EMBL" id="PGTO01000008">
    <property type="protein sequence ID" value="RAU21740.1"/>
    <property type="molecule type" value="Genomic_DNA"/>
</dbReference>
<evidence type="ECO:0000313" key="4">
    <source>
        <dbReference type="EMBL" id="RAU21740.1"/>
    </source>
</evidence>
<feature type="signal peptide" evidence="2">
    <location>
        <begin position="1"/>
        <end position="25"/>
    </location>
</feature>
<dbReference type="PANTHER" id="PTHR34606">
    <property type="entry name" value="BON DOMAIN-CONTAINING PROTEIN"/>
    <property type="match status" value="1"/>
</dbReference>
<name>A0A364NXN3_9PROT</name>
<feature type="domain" description="BON" evidence="3">
    <location>
        <begin position="48"/>
        <end position="116"/>
    </location>
</feature>
<comment type="caution">
    <text evidence="4">The sequence shown here is derived from an EMBL/GenBank/DDBJ whole genome shotgun (WGS) entry which is preliminary data.</text>
</comment>
<dbReference type="PROSITE" id="PS50914">
    <property type="entry name" value="BON"/>
    <property type="match status" value="2"/>
</dbReference>
<feature type="chain" id="PRO_5017057998" description="BON domain-containing protein" evidence="2">
    <location>
        <begin position="26"/>
        <end position="191"/>
    </location>
</feature>
<accession>A0A364NXN3</accession>
<dbReference type="AlphaFoldDB" id="A0A364NXN3"/>